<dbReference type="EMBL" id="JACJPW010000205">
    <property type="protein sequence ID" value="MBD2186411.1"/>
    <property type="molecule type" value="Genomic_DNA"/>
</dbReference>
<keyword evidence="2" id="KW-1185">Reference proteome</keyword>
<dbReference type="AlphaFoldDB" id="A0A926ZMU4"/>
<sequence>MYSSSAGGGDITRGARAALSIAILSLSRARASALRITHTEISGGIKATKKINNVFSTLVCTCLHSNFLTLGYSVRNDIIWIKQLLAGLFRFCANLFLGELIRW</sequence>
<accession>A0A926ZMU4</accession>
<reference evidence="1" key="2">
    <citation type="submission" date="2020-08" db="EMBL/GenBank/DDBJ databases">
        <authorList>
            <person name="Chen M."/>
            <person name="Teng W."/>
            <person name="Zhao L."/>
            <person name="Hu C."/>
            <person name="Zhou Y."/>
            <person name="Han B."/>
            <person name="Song L."/>
            <person name="Shu W."/>
        </authorList>
    </citation>
    <scope>NUCLEOTIDE SEQUENCE</scope>
    <source>
        <strain evidence="1">FACHB-1375</strain>
    </source>
</reference>
<protein>
    <submittedName>
        <fullName evidence="1">Uncharacterized protein</fullName>
    </submittedName>
</protein>
<reference evidence="1" key="1">
    <citation type="journal article" date="2015" name="ISME J.">
        <title>Draft Genome Sequence of Streptomyces incarnatus NRRL8089, which Produces the Nucleoside Antibiotic Sinefungin.</title>
        <authorList>
            <person name="Oshima K."/>
            <person name="Hattori M."/>
            <person name="Shimizu H."/>
            <person name="Fukuda K."/>
            <person name="Nemoto M."/>
            <person name="Inagaki K."/>
            <person name="Tamura T."/>
        </authorList>
    </citation>
    <scope>NUCLEOTIDE SEQUENCE</scope>
    <source>
        <strain evidence="1">FACHB-1375</strain>
    </source>
</reference>
<evidence type="ECO:0000313" key="1">
    <source>
        <dbReference type="EMBL" id="MBD2186411.1"/>
    </source>
</evidence>
<evidence type="ECO:0000313" key="2">
    <source>
        <dbReference type="Proteomes" id="UP000641646"/>
    </source>
</evidence>
<dbReference type="Proteomes" id="UP000641646">
    <property type="component" value="Unassembled WGS sequence"/>
</dbReference>
<proteinExistence type="predicted"/>
<organism evidence="1 2">
    <name type="scientific">Aerosakkonema funiforme FACHB-1375</name>
    <dbReference type="NCBI Taxonomy" id="2949571"/>
    <lineage>
        <taxon>Bacteria</taxon>
        <taxon>Bacillati</taxon>
        <taxon>Cyanobacteriota</taxon>
        <taxon>Cyanophyceae</taxon>
        <taxon>Oscillatoriophycideae</taxon>
        <taxon>Aerosakkonematales</taxon>
        <taxon>Aerosakkonemataceae</taxon>
        <taxon>Aerosakkonema</taxon>
    </lineage>
</organism>
<gene>
    <name evidence="1" type="ORF">H6G03_36075</name>
</gene>
<name>A0A926ZMU4_9CYAN</name>
<comment type="caution">
    <text evidence="1">The sequence shown here is derived from an EMBL/GenBank/DDBJ whole genome shotgun (WGS) entry which is preliminary data.</text>
</comment>